<organism evidence="4 5">
    <name type="scientific">Streptomyces caledonius</name>
    <dbReference type="NCBI Taxonomy" id="3134107"/>
    <lineage>
        <taxon>Bacteria</taxon>
        <taxon>Bacillati</taxon>
        <taxon>Actinomycetota</taxon>
        <taxon>Actinomycetes</taxon>
        <taxon>Kitasatosporales</taxon>
        <taxon>Streptomycetaceae</taxon>
        <taxon>Streptomyces</taxon>
    </lineage>
</organism>
<feature type="transmembrane region" description="Helical" evidence="2">
    <location>
        <begin position="16"/>
        <end position="38"/>
    </location>
</feature>
<dbReference type="EMBL" id="JBBKAM010000002">
    <property type="protein sequence ID" value="MEJ8642222.1"/>
    <property type="molecule type" value="Genomic_DNA"/>
</dbReference>
<evidence type="ECO:0000256" key="2">
    <source>
        <dbReference type="SAM" id="Phobius"/>
    </source>
</evidence>
<evidence type="ECO:0000313" key="4">
    <source>
        <dbReference type="EMBL" id="MEJ8642222.1"/>
    </source>
</evidence>
<comment type="caution">
    <text evidence="4">The sequence shown here is derived from an EMBL/GenBank/DDBJ whole genome shotgun (WGS) entry which is preliminary data.</text>
</comment>
<gene>
    <name evidence="4" type="ORF">WKI68_13640</name>
</gene>
<proteinExistence type="predicted"/>
<dbReference type="InterPro" id="IPR035992">
    <property type="entry name" value="Ricin_B-like_lectins"/>
</dbReference>
<keyword evidence="2" id="KW-0812">Transmembrane</keyword>
<feature type="compositionally biased region" description="Low complexity" evidence="1">
    <location>
        <begin position="51"/>
        <end position="68"/>
    </location>
</feature>
<protein>
    <submittedName>
        <fullName evidence="4">RICIN domain-containing protein</fullName>
    </submittedName>
</protein>
<keyword evidence="2" id="KW-1133">Transmembrane helix</keyword>
<feature type="region of interest" description="Disordered" evidence="1">
    <location>
        <begin position="44"/>
        <end position="79"/>
    </location>
</feature>
<evidence type="ECO:0000256" key="1">
    <source>
        <dbReference type="SAM" id="MobiDB-lite"/>
    </source>
</evidence>
<dbReference type="PROSITE" id="PS50231">
    <property type="entry name" value="RICIN_B_LECTIN"/>
    <property type="match status" value="1"/>
</dbReference>
<evidence type="ECO:0000313" key="5">
    <source>
        <dbReference type="Proteomes" id="UP001382904"/>
    </source>
</evidence>
<dbReference type="SUPFAM" id="SSF50370">
    <property type="entry name" value="Ricin B-like lectins"/>
    <property type="match status" value="1"/>
</dbReference>
<keyword evidence="5" id="KW-1185">Reference proteome</keyword>
<name>A0ABU8U2W1_9ACTN</name>
<keyword evidence="2" id="KW-0472">Membrane</keyword>
<reference evidence="4 5" key="1">
    <citation type="submission" date="2024-03" db="EMBL/GenBank/DDBJ databases">
        <title>Novel Streptomyces species of biotechnological and ecological value are a feature of Machair soil.</title>
        <authorList>
            <person name="Prole J.R."/>
            <person name="Goodfellow M."/>
            <person name="Allenby N."/>
            <person name="Ward A.C."/>
        </authorList>
    </citation>
    <scope>NUCLEOTIDE SEQUENCE [LARGE SCALE GENOMIC DNA]</scope>
    <source>
        <strain evidence="4 5">MS1.HAVA.3</strain>
    </source>
</reference>
<feature type="domain" description="Ricin B lectin" evidence="3">
    <location>
        <begin position="87"/>
        <end position="199"/>
    </location>
</feature>
<sequence length="200" mass="20905">MAPPVAPGRVRLRSRWAWAAAGAFAGLLLGAALAWFFLATDSAPGQDPSKAPAQAQAQPPTQTQTQTAGGKGRHGAPGSHDVARIFVNRATGNCLDHSLDQGLRSFAPNGMSYQRWTVHPHPDGTSELRNHATGACLDSSGSGLRTSACSAAASQKWLLTAWDDESVQVSSRSTGACLHDSGGAGLRALPCNRSDHQKWG</sequence>
<dbReference type="CDD" id="cd23415">
    <property type="entry name" value="beta-trefoil_Ricin_AH"/>
    <property type="match status" value="1"/>
</dbReference>
<dbReference type="Proteomes" id="UP001382904">
    <property type="component" value="Unassembled WGS sequence"/>
</dbReference>
<dbReference type="Gene3D" id="2.80.10.50">
    <property type="match status" value="1"/>
</dbReference>
<dbReference type="Pfam" id="PF00652">
    <property type="entry name" value="Ricin_B_lectin"/>
    <property type="match status" value="1"/>
</dbReference>
<accession>A0ABU8U2W1</accession>
<dbReference type="InterPro" id="IPR000772">
    <property type="entry name" value="Ricin_B_lectin"/>
</dbReference>
<evidence type="ECO:0000259" key="3">
    <source>
        <dbReference type="Pfam" id="PF00652"/>
    </source>
</evidence>